<dbReference type="PROSITE" id="PS50005">
    <property type="entry name" value="TPR"/>
    <property type="match status" value="1"/>
</dbReference>
<keyword evidence="7" id="KW-1185">Reference proteome</keyword>
<sequence length="1540" mass="173674">MDAEDGAYKAQDLTMKSMWQDASARFADRTGLSLDLKPPKTLDDCVGVIEKRQQPVMANSSFNTSSRTEKAKEFGIDIIRCLKLLGGVAAQGADMVFPPSSLCFNALSLLLDIPEKLQSFHQAIDGLFETLGPGLSMFRIYERIEQFNEIEPELKQAIHKLMISFVDICSLSIKLRDSGRWKKFKVAVSLVLLDKDSGVKDEIENFKSLTAAHTSIQATQTLKVVLETNSSLTTILDKASETGLRIDEIAVYVAHLKDADDKRKSDETRRNHLQNIKDKVDLEDSVIKDSKTICDNLYRDCIADTAAWFEDREKHPDFHKWAERDDAEANALFLLTGDSNTGKSFVVSSVVHHLRAVYKAPNRQSPRTLVASYFFPSSIEKNDTTKRPIETALKCIAMQFAEADSAYAKRISQSCDAKEDIKKFMRDASCQELWDFFGIGAPKGRVAHYLVIDGLASLPESYKESREQFFSVLETLGSAHSPVRVLLSVRPSTLEAMGQDLVYSKIDVEKHNDGDIRLYIDNELKNDDILQDDDEDSTRIRDKIRETLSTELGGNYYKVRSALEKIKAVVAADGLESEVDTILEESNKDEKAISQIALKKLEDTLRPDEINELNELLIWVIFGSVYFNIEQLNAALVRSPPFLRFKTRSMLQLEKKLKGKYASIFEVYSNGFVSIVDGMEDLLKKERTEPRNVDDTPKFSATITITKADLSSVQSFLWSFMQKTAQDNFGFQELEEHQNVKGTIQTNEFDAHLAIVRRTFDLLAEPPNPKTQALGSYLLNYLPQHLEALDKATELDALTPLEKREIGDGLFSLFVSGEVIETHWDSCHDLIWYRAPDELDIFLGWLKEPSVVRHLGRLDREWLQEVASNSNPYHALLEKVMKTVAQHWVQDREWEVKQAYLWLRDYLGMEPPKERNPPEAGDDGSDAGSVKSSQQKDPCTVDEVASWCQEILGVTEPDSVWDERLAQTHYELDEVAEAIEKFKRAIDRGNPSATCLEGLANALARDGKFLEACQEVDKAVQILESEDPKDDARLGKNYIQLAKWYSELQQPKRAIEYMRKALALAPEDHVVLSELLLALLQNDDEPAAIELLLDLSARQTTPGKASWFSQVIEELMSRNTSATVGEFLSVASRNSELFAHLLLAIDDIIRKAEKENTLHFLTVAQLYKGIAIYHYNVEAEAASSRAAALDCWRKCLDFDTGYNTWHLQLASTLLSSHYFEQARTSQDPANQQEHLEKLKSLVKAERQHDLTTSKSYLLSYYSVSGNDSDSKALAQALIESAFEMLSDDADENDWEGYYNLASILMRRGDLLNALSGFSLLLPPPGGTSVMNWVLDFETDPEQSLSRELLVALGNDPSLTTLDEQFQFVSKEVEKRLSNSKDTGEEETKLKAACQGIQSKLAQFSKLKAFSTFWFQCDGPCKRKWDFEMPINLCKYCLDRGFCNECLQLLKEDKLWPQPADGTVCNKTHDWLYLPKWDRESYLGPLFGNVRVGGHLEDGRRVGGDVVPISTWLDGLRDGWGLAKQATALEVNGGDSNGDIP</sequence>
<dbReference type="InterPro" id="IPR056884">
    <property type="entry name" value="NPHP3-like_N"/>
</dbReference>
<dbReference type="GeneID" id="27727102"/>
<evidence type="ECO:0000256" key="2">
    <source>
        <dbReference type="PROSITE-ProRule" id="PRU00339"/>
    </source>
</evidence>
<evidence type="ECO:0000259" key="4">
    <source>
        <dbReference type="Pfam" id="PF17109"/>
    </source>
</evidence>
<dbReference type="EMBL" id="JOWA01000117">
    <property type="protein sequence ID" value="KEZ40794.1"/>
    <property type="molecule type" value="Genomic_DNA"/>
</dbReference>
<dbReference type="Proteomes" id="UP000028545">
    <property type="component" value="Unassembled WGS sequence"/>
</dbReference>
<accession>A0A084G0D2</accession>
<dbReference type="Pfam" id="PF17109">
    <property type="entry name" value="Goodbye"/>
    <property type="match status" value="1"/>
</dbReference>
<keyword evidence="2" id="KW-0802">TPR repeat</keyword>
<dbReference type="InterPro" id="IPR031350">
    <property type="entry name" value="Goodbye_dom"/>
</dbReference>
<protein>
    <submittedName>
        <fullName evidence="6">Nacht and tpr domain containing protein</fullName>
    </submittedName>
</protein>
<comment type="caution">
    <text evidence="6">The sequence shown here is derived from an EMBL/GenBank/DDBJ whole genome shotgun (WGS) entry which is preliminary data.</text>
</comment>
<organism evidence="6 7">
    <name type="scientific">Pseudallescheria apiosperma</name>
    <name type="common">Scedosporium apiospermum</name>
    <dbReference type="NCBI Taxonomy" id="563466"/>
    <lineage>
        <taxon>Eukaryota</taxon>
        <taxon>Fungi</taxon>
        <taxon>Dikarya</taxon>
        <taxon>Ascomycota</taxon>
        <taxon>Pezizomycotina</taxon>
        <taxon>Sordariomycetes</taxon>
        <taxon>Hypocreomycetidae</taxon>
        <taxon>Microascales</taxon>
        <taxon>Microascaceae</taxon>
        <taxon>Scedosporium</taxon>
    </lineage>
</organism>
<dbReference type="InterPro" id="IPR019734">
    <property type="entry name" value="TPR_rpt"/>
</dbReference>
<evidence type="ECO:0000313" key="7">
    <source>
        <dbReference type="Proteomes" id="UP000028545"/>
    </source>
</evidence>
<dbReference type="OMA" id="TWCIRLG"/>
<dbReference type="OrthoDB" id="2913095at2759"/>
<dbReference type="VEuPathDB" id="FungiDB:SAPIO_CDS8030"/>
<dbReference type="InterPro" id="IPR011990">
    <property type="entry name" value="TPR-like_helical_dom_sf"/>
</dbReference>
<feature type="domain" description="Fungal STAND N-terminal Goodbye" evidence="4">
    <location>
        <begin position="19"/>
        <end position="141"/>
    </location>
</feature>
<feature type="repeat" description="TPR" evidence="2">
    <location>
        <begin position="1035"/>
        <end position="1068"/>
    </location>
</feature>
<feature type="domain" description="Nephrocystin 3-like N-terminal" evidence="5">
    <location>
        <begin position="314"/>
        <end position="490"/>
    </location>
</feature>
<dbReference type="PANTHER" id="PTHR10039">
    <property type="entry name" value="AMELOGENIN"/>
    <property type="match status" value="1"/>
</dbReference>
<evidence type="ECO:0000256" key="1">
    <source>
        <dbReference type="ARBA" id="ARBA00022737"/>
    </source>
</evidence>
<proteinExistence type="predicted"/>
<dbReference type="KEGG" id="sapo:SAPIO_CDS8030"/>
<dbReference type="SUPFAM" id="SSF48452">
    <property type="entry name" value="TPR-like"/>
    <property type="match status" value="1"/>
</dbReference>
<name>A0A084G0D2_PSEDA</name>
<dbReference type="RefSeq" id="XP_016640593.1">
    <property type="nucleotide sequence ID" value="XM_016789758.1"/>
</dbReference>
<evidence type="ECO:0000256" key="3">
    <source>
        <dbReference type="SAM" id="MobiDB-lite"/>
    </source>
</evidence>
<dbReference type="Gene3D" id="1.25.40.10">
    <property type="entry name" value="Tetratricopeptide repeat domain"/>
    <property type="match status" value="2"/>
</dbReference>
<reference evidence="6 7" key="1">
    <citation type="journal article" date="2014" name="Genome Announc.">
        <title>Draft genome sequence of the pathogenic fungus Scedosporium apiospermum.</title>
        <authorList>
            <person name="Vandeputte P."/>
            <person name="Ghamrawi S."/>
            <person name="Rechenmann M."/>
            <person name="Iltis A."/>
            <person name="Giraud S."/>
            <person name="Fleury M."/>
            <person name="Thornton C."/>
            <person name="Delhaes L."/>
            <person name="Meyer W."/>
            <person name="Papon N."/>
            <person name="Bouchara J.P."/>
        </authorList>
    </citation>
    <scope>NUCLEOTIDE SEQUENCE [LARGE SCALE GENOMIC DNA]</scope>
    <source>
        <strain evidence="6 7">IHEM 14462</strain>
    </source>
</reference>
<feature type="region of interest" description="Disordered" evidence="3">
    <location>
        <begin position="912"/>
        <end position="938"/>
    </location>
</feature>
<dbReference type="Pfam" id="PF13424">
    <property type="entry name" value="TPR_12"/>
    <property type="match status" value="1"/>
</dbReference>
<evidence type="ECO:0000259" key="5">
    <source>
        <dbReference type="Pfam" id="PF24883"/>
    </source>
</evidence>
<keyword evidence="1" id="KW-0677">Repeat</keyword>
<dbReference type="PANTHER" id="PTHR10039:SF17">
    <property type="entry name" value="FUNGAL STAND N-TERMINAL GOODBYE DOMAIN-CONTAINING PROTEIN-RELATED"/>
    <property type="match status" value="1"/>
</dbReference>
<dbReference type="Pfam" id="PF24883">
    <property type="entry name" value="NPHP3_N"/>
    <property type="match status" value="1"/>
</dbReference>
<gene>
    <name evidence="6" type="ORF">SAPIO_CDS8030</name>
</gene>
<evidence type="ECO:0000313" key="6">
    <source>
        <dbReference type="EMBL" id="KEZ40794.1"/>
    </source>
</evidence>
<dbReference type="HOGENOM" id="CLU_001466_3_0_1"/>